<organism evidence="6 7">
    <name type="scientific">Teichococcus aestuarii</name>
    <dbReference type="NCBI Taxonomy" id="568898"/>
    <lineage>
        <taxon>Bacteria</taxon>
        <taxon>Pseudomonadati</taxon>
        <taxon>Pseudomonadota</taxon>
        <taxon>Alphaproteobacteria</taxon>
        <taxon>Acetobacterales</taxon>
        <taxon>Roseomonadaceae</taxon>
        <taxon>Roseomonas</taxon>
    </lineage>
</organism>
<dbReference type="GO" id="GO:0005198">
    <property type="term" value="F:structural molecule activity"/>
    <property type="evidence" value="ECO:0007669"/>
    <property type="project" value="UniProtKB-UniRule"/>
</dbReference>
<feature type="domain" description="Flagellin C-terminal" evidence="5">
    <location>
        <begin position="277"/>
        <end position="355"/>
    </location>
</feature>
<evidence type="ECO:0000256" key="2">
    <source>
        <dbReference type="ARBA" id="ARBA00023143"/>
    </source>
</evidence>
<evidence type="ECO:0000313" key="7">
    <source>
        <dbReference type="Proteomes" id="UP000245048"/>
    </source>
</evidence>
<dbReference type="EMBL" id="PDOA01000008">
    <property type="protein sequence ID" value="PWC28259.1"/>
    <property type="molecule type" value="Genomic_DNA"/>
</dbReference>
<keyword evidence="2 3" id="KW-0975">Bacterial flagellum</keyword>
<dbReference type="GO" id="GO:0009288">
    <property type="term" value="C:bacterial-type flagellum"/>
    <property type="evidence" value="ECO:0007669"/>
    <property type="project" value="UniProtKB-SubCell"/>
</dbReference>
<evidence type="ECO:0000259" key="5">
    <source>
        <dbReference type="Pfam" id="PF00700"/>
    </source>
</evidence>
<evidence type="ECO:0000256" key="3">
    <source>
        <dbReference type="RuleBase" id="RU362073"/>
    </source>
</evidence>
<keyword evidence="7" id="KW-1185">Reference proteome</keyword>
<dbReference type="AlphaFoldDB" id="A0A2U1V2W3"/>
<evidence type="ECO:0000259" key="4">
    <source>
        <dbReference type="Pfam" id="PF00669"/>
    </source>
</evidence>
<dbReference type="InterPro" id="IPR001029">
    <property type="entry name" value="Flagellin_N"/>
</dbReference>
<reference evidence="7" key="1">
    <citation type="submission" date="2017-10" db="EMBL/GenBank/DDBJ databases">
        <authorList>
            <person name="Toshchakov S.V."/>
            <person name="Goeva M.A."/>
        </authorList>
    </citation>
    <scope>NUCLEOTIDE SEQUENCE [LARGE SCALE GENOMIC DNA]</scope>
    <source>
        <strain evidence="7">JR1/69-1-13</strain>
    </source>
</reference>
<dbReference type="Pfam" id="PF00669">
    <property type="entry name" value="Flagellin_N"/>
    <property type="match status" value="1"/>
</dbReference>
<protein>
    <recommendedName>
        <fullName evidence="3">Flagellin</fullName>
    </recommendedName>
</protein>
<gene>
    <name evidence="6" type="ORF">CR165_13270</name>
</gene>
<dbReference type="InterPro" id="IPR046358">
    <property type="entry name" value="Flagellin_C"/>
</dbReference>
<dbReference type="GO" id="GO:0005576">
    <property type="term" value="C:extracellular region"/>
    <property type="evidence" value="ECO:0007669"/>
    <property type="project" value="UniProtKB-SubCell"/>
</dbReference>
<dbReference type="InterPro" id="IPR001492">
    <property type="entry name" value="Flagellin"/>
</dbReference>
<evidence type="ECO:0000256" key="1">
    <source>
        <dbReference type="ARBA" id="ARBA00005709"/>
    </source>
</evidence>
<dbReference type="RefSeq" id="WP_109517487.1">
    <property type="nucleotide sequence ID" value="NZ_PDOA01000008.1"/>
</dbReference>
<dbReference type="Pfam" id="PF00700">
    <property type="entry name" value="Flagellin_C"/>
    <property type="match status" value="1"/>
</dbReference>
<dbReference type="OrthoDB" id="7265253at2"/>
<dbReference type="Proteomes" id="UP000245048">
    <property type="component" value="Unassembled WGS sequence"/>
</dbReference>
<name>A0A2U1V2W3_9PROT</name>
<keyword evidence="3" id="KW-0964">Secreted</keyword>
<dbReference type="Gene3D" id="1.20.1330.10">
    <property type="entry name" value="f41 fragment of flagellin, N-terminal domain"/>
    <property type="match status" value="1"/>
</dbReference>
<proteinExistence type="inferred from homology"/>
<comment type="similarity">
    <text evidence="1 3">Belongs to the bacterial flagellin family.</text>
</comment>
<feature type="domain" description="Flagellin N-terminal" evidence="4">
    <location>
        <begin position="16"/>
        <end position="135"/>
    </location>
</feature>
<accession>A0A2U1V2W3</accession>
<evidence type="ECO:0000313" key="6">
    <source>
        <dbReference type="EMBL" id="PWC28259.1"/>
    </source>
</evidence>
<comment type="subcellular location">
    <subcellularLocation>
        <location evidence="3">Secreted</location>
    </subcellularLocation>
    <subcellularLocation>
        <location evidence="3">Bacterial flagellum</location>
    </subcellularLocation>
</comment>
<dbReference type="PANTHER" id="PTHR42792">
    <property type="entry name" value="FLAGELLIN"/>
    <property type="match status" value="1"/>
</dbReference>
<comment type="caution">
    <text evidence="6">The sequence shown here is derived from an EMBL/GenBank/DDBJ whole genome shotgun (WGS) entry which is preliminary data.</text>
</comment>
<comment type="function">
    <text evidence="3">Flagellin is the subunit protein which polymerizes to form the filaments of bacterial flagella.</text>
</comment>
<sequence>MAISGFRSLDSTMLAAAQLRARFDEATRQAASGQRADSYAGLGADARRSVDLRAEWSRRETLATSAETAGAKLAYTQTVLGRFSEIANGMAEAAGSALGTLGPDRAMVAQNARAALAEVAGLLGERYQGEALFGGSDPTGSPIVSPGEIQQTGLYAGTRAAMARLGQDGAAAVLAETRALAASDAPGITPFSAHASAAARGEIDDPRPGVTLGEGVRIELGLYANRNATGARPGEDSTGSWARDLLHGLSVLANLDAAPAEADVAALLQGTVRTLRAAADGVNGEAGALGNTEQRLAGVAAQNREVAGQLELQVGALESVDPAEAFVRMQAIQTQLQASYKSLAMLGEMSLANFLR</sequence>
<dbReference type="SUPFAM" id="SSF64518">
    <property type="entry name" value="Phase 1 flagellin"/>
    <property type="match status" value="1"/>
</dbReference>
<dbReference type="PANTHER" id="PTHR42792:SF1">
    <property type="entry name" value="FLAGELLAR HOOK-ASSOCIATED PROTEIN 3"/>
    <property type="match status" value="1"/>
</dbReference>